<sequence length="92" mass="10775">MADLFWQRWHSEYLQNLQVRSKWLTEGEQLKQGDVVLLRDDSLARNQWPLAVITDIFESSDGRVREVKVHCGRTGTSYIRPTTQLCRLIEAD</sequence>
<organism evidence="2 3">
    <name type="scientific">Pinctada imbricata</name>
    <name type="common">Atlantic pearl-oyster</name>
    <name type="synonym">Pinctada martensii</name>
    <dbReference type="NCBI Taxonomy" id="66713"/>
    <lineage>
        <taxon>Eukaryota</taxon>
        <taxon>Metazoa</taxon>
        <taxon>Spiralia</taxon>
        <taxon>Lophotrochozoa</taxon>
        <taxon>Mollusca</taxon>
        <taxon>Bivalvia</taxon>
        <taxon>Autobranchia</taxon>
        <taxon>Pteriomorphia</taxon>
        <taxon>Pterioida</taxon>
        <taxon>Pterioidea</taxon>
        <taxon>Pteriidae</taxon>
        <taxon>Pinctada</taxon>
    </lineage>
</organism>
<gene>
    <name evidence="2" type="ORF">FSP39_004638</name>
</gene>
<dbReference type="AlphaFoldDB" id="A0AA88XK90"/>
<keyword evidence="3" id="KW-1185">Reference proteome</keyword>
<comment type="caution">
    <text evidence="2">The sequence shown here is derived from an EMBL/GenBank/DDBJ whole genome shotgun (WGS) entry which is preliminary data.</text>
</comment>
<protein>
    <recommendedName>
        <fullName evidence="1">DUF5641 domain-containing protein</fullName>
    </recommendedName>
</protein>
<accession>A0AA88XK90</accession>
<feature type="domain" description="DUF5641" evidence="1">
    <location>
        <begin position="1"/>
        <end position="88"/>
    </location>
</feature>
<proteinExistence type="predicted"/>
<evidence type="ECO:0000313" key="3">
    <source>
        <dbReference type="Proteomes" id="UP001186944"/>
    </source>
</evidence>
<dbReference type="EMBL" id="VSWD01000011">
    <property type="protein sequence ID" value="KAK3087319.1"/>
    <property type="molecule type" value="Genomic_DNA"/>
</dbReference>
<evidence type="ECO:0000259" key="1">
    <source>
        <dbReference type="Pfam" id="PF18701"/>
    </source>
</evidence>
<reference evidence="2" key="1">
    <citation type="submission" date="2019-08" db="EMBL/GenBank/DDBJ databases">
        <title>The improved chromosome-level genome for the pearl oyster Pinctada fucata martensii using PacBio sequencing and Hi-C.</title>
        <authorList>
            <person name="Zheng Z."/>
        </authorList>
    </citation>
    <scope>NUCLEOTIDE SEQUENCE</scope>
    <source>
        <strain evidence="2">ZZ-2019</strain>
        <tissue evidence="2">Adductor muscle</tissue>
    </source>
</reference>
<evidence type="ECO:0000313" key="2">
    <source>
        <dbReference type="EMBL" id="KAK3087319.1"/>
    </source>
</evidence>
<dbReference type="Pfam" id="PF18701">
    <property type="entry name" value="DUF5641"/>
    <property type="match status" value="1"/>
</dbReference>
<dbReference type="InterPro" id="IPR040676">
    <property type="entry name" value="DUF5641"/>
</dbReference>
<name>A0AA88XK90_PINIB</name>
<dbReference type="PANTHER" id="PTHR47331:SF6">
    <property type="entry name" value="DOUBLECORTIN DOMAIN-CONTAINING PROTEIN"/>
    <property type="match status" value="1"/>
</dbReference>
<dbReference type="PANTHER" id="PTHR47331">
    <property type="entry name" value="PHD-TYPE DOMAIN-CONTAINING PROTEIN"/>
    <property type="match status" value="1"/>
</dbReference>
<dbReference type="Proteomes" id="UP001186944">
    <property type="component" value="Unassembled WGS sequence"/>
</dbReference>